<dbReference type="PIRSF" id="PIRSF018266">
    <property type="entry name" value="FecR"/>
    <property type="match status" value="1"/>
</dbReference>
<keyword evidence="5" id="KW-1185">Reference proteome</keyword>
<keyword evidence="1" id="KW-0472">Membrane</keyword>
<feature type="transmembrane region" description="Helical" evidence="1">
    <location>
        <begin position="89"/>
        <end position="108"/>
    </location>
</feature>
<dbReference type="InterPro" id="IPR006860">
    <property type="entry name" value="FecR"/>
</dbReference>
<keyword evidence="1" id="KW-1133">Transmembrane helix</keyword>
<dbReference type="AlphaFoldDB" id="A0A2T3HMC5"/>
<dbReference type="PANTHER" id="PTHR30273">
    <property type="entry name" value="PERIPLASMIC SIGNAL SENSOR AND SIGMA FACTOR ACTIVATOR FECR-RELATED"/>
    <property type="match status" value="1"/>
</dbReference>
<evidence type="ECO:0000259" key="3">
    <source>
        <dbReference type="Pfam" id="PF16344"/>
    </source>
</evidence>
<feature type="domain" description="FecR protein" evidence="2">
    <location>
        <begin position="128"/>
        <end position="210"/>
    </location>
</feature>
<dbReference type="Gene3D" id="2.60.120.1440">
    <property type="match status" value="1"/>
</dbReference>
<gene>
    <name evidence="4" type="ORF">C7T94_13550</name>
</gene>
<keyword evidence="1" id="KW-0812">Transmembrane</keyword>
<dbReference type="PANTHER" id="PTHR30273:SF2">
    <property type="entry name" value="PROTEIN FECR"/>
    <property type="match status" value="1"/>
</dbReference>
<evidence type="ECO:0000259" key="2">
    <source>
        <dbReference type="Pfam" id="PF04773"/>
    </source>
</evidence>
<dbReference type="Pfam" id="PF04773">
    <property type="entry name" value="FecR"/>
    <property type="match status" value="1"/>
</dbReference>
<dbReference type="EMBL" id="PYLS01000005">
    <property type="protein sequence ID" value="PST83563.1"/>
    <property type="molecule type" value="Genomic_DNA"/>
</dbReference>
<dbReference type="Proteomes" id="UP000240912">
    <property type="component" value="Unassembled WGS sequence"/>
</dbReference>
<dbReference type="Pfam" id="PF16344">
    <property type="entry name" value="FecR_C"/>
    <property type="match status" value="1"/>
</dbReference>
<comment type="caution">
    <text evidence="4">The sequence shown here is derived from an EMBL/GenBank/DDBJ whole genome shotgun (WGS) entry which is preliminary data.</text>
</comment>
<dbReference type="Gene3D" id="3.55.50.30">
    <property type="match status" value="1"/>
</dbReference>
<organism evidence="4 5">
    <name type="scientific">Pedobacter yulinensis</name>
    <dbReference type="NCBI Taxonomy" id="2126353"/>
    <lineage>
        <taxon>Bacteria</taxon>
        <taxon>Pseudomonadati</taxon>
        <taxon>Bacteroidota</taxon>
        <taxon>Sphingobacteriia</taxon>
        <taxon>Sphingobacteriales</taxon>
        <taxon>Sphingobacteriaceae</taxon>
        <taxon>Pedobacter</taxon>
    </lineage>
</organism>
<dbReference type="InterPro" id="IPR012373">
    <property type="entry name" value="Ferrdict_sens_TM"/>
</dbReference>
<protein>
    <submittedName>
        <fullName evidence="4">Uncharacterized protein</fullName>
    </submittedName>
</protein>
<feature type="domain" description="Protein FecR C-terminal" evidence="3">
    <location>
        <begin position="253"/>
        <end position="308"/>
    </location>
</feature>
<name>A0A2T3HMC5_9SPHI</name>
<evidence type="ECO:0000313" key="4">
    <source>
        <dbReference type="EMBL" id="PST83563.1"/>
    </source>
</evidence>
<proteinExistence type="predicted"/>
<evidence type="ECO:0000313" key="5">
    <source>
        <dbReference type="Proteomes" id="UP000240912"/>
    </source>
</evidence>
<dbReference type="OrthoDB" id="1452822at2"/>
<sequence length="322" mass="35795">MVMKEDLLIKHFLSEATAAESAAIEIWLKESESNRLHYEQLVSVWEYAGRLKGKSPLAADEAWSRFLAKKAESGPQNQRMAVRSLRINLWLRVAAVLFLLAGASWTAWRLTVNRSPELILVQAGAAVKHVSLPDGSTVQLNAGSAIRYPEQFDENRQVSLTGEAYFDVQHGLGTFSVTSGKTKVTVLGTAFNVKRTRSKVEVIVARGLVRVSRGKAAVKLSRQQRVTVDDFGQALKAELNHDVMYRFYAGRTIVADNTPMEELVSALNKAFKADIRIISPATKKIPITVTFKDEDLEGALRVLKLTEPTLSIQRRGSSIYLR</sequence>
<dbReference type="InterPro" id="IPR032508">
    <property type="entry name" value="FecR_C"/>
</dbReference>
<reference evidence="4 5" key="1">
    <citation type="submission" date="2018-03" db="EMBL/GenBank/DDBJ databases">
        <authorList>
            <person name="Keele B.F."/>
        </authorList>
    </citation>
    <scope>NUCLEOTIDE SEQUENCE [LARGE SCALE GENOMIC DNA]</scope>
    <source>
        <strain evidence="4 5">YL28-9</strain>
    </source>
</reference>
<accession>A0A2T3HMC5</accession>
<evidence type="ECO:0000256" key="1">
    <source>
        <dbReference type="SAM" id="Phobius"/>
    </source>
</evidence>
<dbReference type="GO" id="GO:0016989">
    <property type="term" value="F:sigma factor antagonist activity"/>
    <property type="evidence" value="ECO:0007669"/>
    <property type="project" value="TreeGrafter"/>
</dbReference>